<gene>
    <name evidence="1" type="ORF">MM171A00115_0032</name>
    <name evidence="2" type="ORF">MM171B00172_0005</name>
</gene>
<dbReference type="AlphaFoldDB" id="A0A6M3M8R8"/>
<evidence type="ECO:0000313" key="1">
    <source>
        <dbReference type="EMBL" id="QJB01279.1"/>
    </source>
</evidence>
<protein>
    <submittedName>
        <fullName evidence="1">Uncharacterized protein</fullName>
    </submittedName>
</protein>
<organism evidence="1">
    <name type="scientific">viral metagenome</name>
    <dbReference type="NCBI Taxonomy" id="1070528"/>
    <lineage>
        <taxon>unclassified sequences</taxon>
        <taxon>metagenomes</taxon>
        <taxon>organismal metagenomes</taxon>
    </lineage>
</organism>
<reference evidence="1" key="1">
    <citation type="submission" date="2020-03" db="EMBL/GenBank/DDBJ databases">
        <title>The deep terrestrial virosphere.</title>
        <authorList>
            <person name="Holmfeldt K."/>
            <person name="Nilsson E."/>
            <person name="Simone D."/>
            <person name="Lopez-Fernandez M."/>
            <person name="Wu X."/>
            <person name="de Brujin I."/>
            <person name="Lundin D."/>
            <person name="Andersson A."/>
            <person name="Bertilsson S."/>
            <person name="Dopson M."/>
        </authorList>
    </citation>
    <scope>NUCLEOTIDE SEQUENCE</scope>
    <source>
        <strain evidence="1">MM171A00115</strain>
        <strain evidence="2">MM171B00172</strain>
    </source>
</reference>
<sequence length="59" mass="6576">MNLLEHLQPLPTELLNAMAKGEVDTQAIAARLMAERGLDREGKWVGFDKAAEVWRISLA</sequence>
<name>A0A6M3M8R8_9ZZZZ</name>
<dbReference type="EMBL" id="MT143707">
    <property type="protein sequence ID" value="QJB01279.1"/>
    <property type="molecule type" value="Genomic_DNA"/>
</dbReference>
<proteinExistence type="predicted"/>
<accession>A0A6M3M8R8</accession>
<evidence type="ECO:0000313" key="2">
    <source>
        <dbReference type="EMBL" id="QJB04763.1"/>
    </source>
</evidence>
<dbReference type="EMBL" id="MT143890">
    <property type="protein sequence ID" value="QJB04763.1"/>
    <property type="molecule type" value="Genomic_DNA"/>
</dbReference>